<dbReference type="AlphaFoldDB" id="A0AAN6HDJ9"/>
<reference evidence="1" key="1">
    <citation type="submission" date="2023-06" db="EMBL/GenBank/DDBJ databases">
        <title>Black Yeasts Isolated from many extreme environments.</title>
        <authorList>
            <person name="Coleine C."/>
            <person name="Stajich J.E."/>
            <person name="Selbmann L."/>
        </authorList>
    </citation>
    <scope>NUCLEOTIDE SEQUENCE</scope>
    <source>
        <strain evidence="1">CCFEE 5200</strain>
    </source>
</reference>
<dbReference type="Proteomes" id="UP001175353">
    <property type="component" value="Unassembled WGS sequence"/>
</dbReference>
<organism evidence="1 2">
    <name type="scientific">Friedmanniomyces endolithicus</name>
    <dbReference type="NCBI Taxonomy" id="329885"/>
    <lineage>
        <taxon>Eukaryota</taxon>
        <taxon>Fungi</taxon>
        <taxon>Dikarya</taxon>
        <taxon>Ascomycota</taxon>
        <taxon>Pezizomycotina</taxon>
        <taxon>Dothideomycetes</taxon>
        <taxon>Dothideomycetidae</taxon>
        <taxon>Mycosphaerellales</taxon>
        <taxon>Teratosphaeriaceae</taxon>
        <taxon>Friedmanniomyces</taxon>
    </lineage>
</organism>
<dbReference type="EMBL" id="JAUJLE010000353">
    <property type="protein sequence ID" value="KAK0959459.1"/>
    <property type="molecule type" value="Genomic_DNA"/>
</dbReference>
<accession>A0AAN6HDJ9</accession>
<name>A0AAN6HDJ9_9PEZI</name>
<comment type="caution">
    <text evidence="1">The sequence shown here is derived from an EMBL/GenBank/DDBJ whole genome shotgun (WGS) entry which is preliminary data.</text>
</comment>
<protein>
    <submittedName>
        <fullName evidence="1">Uncharacterized protein</fullName>
    </submittedName>
</protein>
<proteinExistence type="predicted"/>
<evidence type="ECO:0000313" key="1">
    <source>
        <dbReference type="EMBL" id="KAK0959459.1"/>
    </source>
</evidence>
<sequence>MPNTLENTRTMRADFGEIPGLQAGGRYKVDNAWTGGMWIVHRWRLWEAQCSREEGVAVVVRREAAWLGQRRIPVRKVAKVT</sequence>
<gene>
    <name evidence="1" type="ORF">LTR91_020835</name>
</gene>
<evidence type="ECO:0000313" key="2">
    <source>
        <dbReference type="Proteomes" id="UP001175353"/>
    </source>
</evidence>
<keyword evidence="2" id="KW-1185">Reference proteome</keyword>